<comment type="caution">
    <text evidence="1">The sequence shown here is derived from an EMBL/GenBank/DDBJ whole genome shotgun (WGS) entry which is preliminary data.</text>
</comment>
<organism evidence="1 2">
    <name type="scientific">Auriscalpium vulgare</name>
    <dbReference type="NCBI Taxonomy" id="40419"/>
    <lineage>
        <taxon>Eukaryota</taxon>
        <taxon>Fungi</taxon>
        <taxon>Dikarya</taxon>
        <taxon>Basidiomycota</taxon>
        <taxon>Agaricomycotina</taxon>
        <taxon>Agaricomycetes</taxon>
        <taxon>Russulales</taxon>
        <taxon>Auriscalpiaceae</taxon>
        <taxon>Auriscalpium</taxon>
    </lineage>
</organism>
<evidence type="ECO:0000313" key="1">
    <source>
        <dbReference type="EMBL" id="KAI0049918.1"/>
    </source>
</evidence>
<reference evidence="1" key="2">
    <citation type="journal article" date="2022" name="New Phytol.">
        <title>Evolutionary transition to the ectomycorrhizal habit in the genomes of a hyperdiverse lineage of mushroom-forming fungi.</title>
        <authorList>
            <person name="Looney B."/>
            <person name="Miyauchi S."/>
            <person name="Morin E."/>
            <person name="Drula E."/>
            <person name="Courty P.E."/>
            <person name="Kohler A."/>
            <person name="Kuo A."/>
            <person name="LaButti K."/>
            <person name="Pangilinan J."/>
            <person name="Lipzen A."/>
            <person name="Riley R."/>
            <person name="Andreopoulos W."/>
            <person name="He G."/>
            <person name="Johnson J."/>
            <person name="Nolan M."/>
            <person name="Tritt A."/>
            <person name="Barry K.W."/>
            <person name="Grigoriev I.V."/>
            <person name="Nagy L.G."/>
            <person name="Hibbett D."/>
            <person name="Henrissat B."/>
            <person name="Matheny P.B."/>
            <person name="Labbe J."/>
            <person name="Martin F.M."/>
        </authorList>
    </citation>
    <scope>NUCLEOTIDE SEQUENCE</scope>
    <source>
        <strain evidence="1">FP105234-sp</strain>
    </source>
</reference>
<name>A0ACB8S0F2_9AGAM</name>
<keyword evidence="2" id="KW-1185">Reference proteome</keyword>
<gene>
    <name evidence="1" type="ORF">FA95DRAFT_1587960</name>
</gene>
<evidence type="ECO:0000313" key="2">
    <source>
        <dbReference type="Proteomes" id="UP000814033"/>
    </source>
</evidence>
<dbReference type="Proteomes" id="UP000814033">
    <property type="component" value="Unassembled WGS sequence"/>
</dbReference>
<accession>A0ACB8S0F2</accession>
<sequence>MAAATWSCHEGTFALWNRQDYNLSQVSIYQKTPKLRFIIGELLGTGLLFVEGAKHKQQRRIMNPAFGPIQVRKFTETFIEKAIEMRDIWRVKAAETTRKDGRLKIDASSWLNKVTLDIIGLAGFNYDFNALHSSDDSPNELSEAVRKMFVFRNMGPVFMLQIVFPPARIIPTARSREAARSLRTIRRIGMQMIAEKKAAVLVGASNVRKDGAVERKDIQGHDLLSLLIKSNMAADQADSSRMSDDDIISQVPTFLVAGHETSSTGVAWTLFALAMQPATQATLRAELSAVPTDTPTMDELNALPYLDGVVREALRLYAPVFATERVAMQDDVIPLSKPFVDKGGVVRHEIIVPKGNAILVPIQHMNRSEELWGEDAAEFRPERWASIPNSARTIPNVWGNTLTFLAGGHACIGYRFAVVEMKALIFTIMRAFEVELAIAPADIIRRTRLVSRPALGSNPEVSSALPVLLRPVASAQ</sequence>
<protein>
    <submittedName>
        <fullName evidence="1">Cytochrome P450</fullName>
    </submittedName>
</protein>
<dbReference type="EMBL" id="MU275867">
    <property type="protein sequence ID" value="KAI0049918.1"/>
    <property type="molecule type" value="Genomic_DNA"/>
</dbReference>
<proteinExistence type="predicted"/>
<reference evidence="1" key="1">
    <citation type="submission" date="2021-02" db="EMBL/GenBank/DDBJ databases">
        <authorList>
            <consortium name="DOE Joint Genome Institute"/>
            <person name="Ahrendt S."/>
            <person name="Looney B.P."/>
            <person name="Miyauchi S."/>
            <person name="Morin E."/>
            <person name="Drula E."/>
            <person name="Courty P.E."/>
            <person name="Chicoki N."/>
            <person name="Fauchery L."/>
            <person name="Kohler A."/>
            <person name="Kuo A."/>
            <person name="Labutti K."/>
            <person name="Pangilinan J."/>
            <person name="Lipzen A."/>
            <person name="Riley R."/>
            <person name="Andreopoulos W."/>
            <person name="He G."/>
            <person name="Johnson J."/>
            <person name="Barry K.W."/>
            <person name="Grigoriev I.V."/>
            <person name="Nagy L."/>
            <person name="Hibbett D."/>
            <person name="Henrissat B."/>
            <person name="Matheny P.B."/>
            <person name="Labbe J."/>
            <person name="Martin F."/>
        </authorList>
    </citation>
    <scope>NUCLEOTIDE SEQUENCE</scope>
    <source>
        <strain evidence="1">FP105234-sp</strain>
    </source>
</reference>